<keyword evidence="1" id="KW-0812">Transmembrane</keyword>
<dbReference type="Proteomes" id="UP001371305">
    <property type="component" value="Unassembled WGS sequence"/>
</dbReference>
<dbReference type="InterPro" id="IPR025738">
    <property type="entry name" value="BatD"/>
</dbReference>
<protein>
    <recommendedName>
        <fullName evidence="5">Protein BatD</fullName>
    </recommendedName>
</protein>
<dbReference type="EMBL" id="JBBUKT010000001">
    <property type="protein sequence ID" value="MEK7949201.1"/>
    <property type="molecule type" value="Genomic_DNA"/>
</dbReference>
<proteinExistence type="predicted"/>
<reference evidence="3 4" key="1">
    <citation type="submission" date="2024-04" db="EMBL/GenBank/DDBJ databases">
        <title>Luteolibacter sp. isolated from soil.</title>
        <authorList>
            <person name="An J."/>
        </authorList>
    </citation>
    <scope>NUCLEOTIDE SEQUENCE [LARGE SCALE GENOMIC DNA]</scope>
    <source>
        <strain evidence="3 4">Y139</strain>
    </source>
</reference>
<dbReference type="PANTHER" id="PTHR40940:SF1">
    <property type="entry name" value="PROTEIN BATD"/>
    <property type="match status" value="1"/>
</dbReference>
<feature type="chain" id="PRO_5045569848" description="Protein BatD" evidence="2">
    <location>
        <begin position="27"/>
        <end position="333"/>
    </location>
</feature>
<organism evidence="3 4">
    <name type="scientific">Luteolibacter soli</name>
    <dbReference type="NCBI Taxonomy" id="3135280"/>
    <lineage>
        <taxon>Bacteria</taxon>
        <taxon>Pseudomonadati</taxon>
        <taxon>Verrucomicrobiota</taxon>
        <taxon>Verrucomicrobiia</taxon>
        <taxon>Verrucomicrobiales</taxon>
        <taxon>Verrucomicrobiaceae</taxon>
        <taxon>Luteolibacter</taxon>
    </lineage>
</organism>
<keyword evidence="2" id="KW-0732">Signal</keyword>
<gene>
    <name evidence="3" type="ORF">WKV53_01765</name>
</gene>
<keyword evidence="1" id="KW-1133">Transmembrane helix</keyword>
<evidence type="ECO:0000256" key="2">
    <source>
        <dbReference type="SAM" id="SignalP"/>
    </source>
</evidence>
<keyword evidence="4" id="KW-1185">Reference proteome</keyword>
<dbReference type="PANTHER" id="PTHR40940">
    <property type="entry name" value="PROTEIN BATD-RELATED"/>
    <property type="match status" value="1"/>
</dbReference>
<evidence type="ECO:0000313" key="3">
    <source>
        <dbReference type="EMBL" id="MEK7949201.1"/>
    </source>
</evidence>
<sequence length="333" mass="36579">MKTMLSCLIGLILPLLAAAQEPQAMARTSIKQQGEIWMGQKVTMVVELLAPGFFAGNASFDLPRVSGVLIVPPVGSPLVSSEESGGVSYTVQRHELMLFAQAEGEVTVPACEIRIEFKRSPLDKETVKQAVKTQQLSFKAMRPPGTSAGQTIITSTDLKMEETWKPEPGANAKLGAAFVRTLKWTASDVTGMAFPPFRPAPVQGLGIYRAEPVVEDSEERGSLHGERRDTVTYVCKAGGRFEIPPLTMTWWDPEKKELKKIVFKAHAFEVPVPPPPPVTLRVWLKRVWREHGTQLVAGAVGVLFLLLALRVFGARVTGFLKRLLPRHLPSLNP</sequence>
<evidence type="ECO:0000313" key="4">
    <source>
        <dbReference type="Proteomes" id="UP001371305"/>
    </source>
</evidence>
<evidence type="ECO:0008006" key="5">
    <source>
        <dbReference type="Google" id="ProtNLM"/>
    </source>
</evidence>
<accession>A0ABU9APU7</accession>
<feature type="transmembrane region" description="Helical" evidence="1">
    <location>
        <begin position="295"/>
        <end position="313"/>
    </location>
</feature>
<keyword evidence="1" id="KW-0472">Membrane</keyword>
<evidence type="ECO:0000256" key="1">
    <source>
        <dbReference type="SAM" id="Phobius"/>
    </source>
</evidence>
<comment type="caution">
    <text evidence="3">The sequence shown here is derived from an EMBL/GenBank/DDBJ whole genome shotgun (WGS) entry which is preliminary data.</text>
</comment>
<name>A0ABU9APU7_9BACT</name>
<feature type="signal peptide" evidence="2">
    <location>
        <begin position="1"/>
        <end position="26"/>
    </location>
</feature>